<dbReference type="InterPro" id="IPR050765">
    <property type="entry name" value="Riboflavin_Biosynth_HTPR"/>
</dbReference>
<evidence type="ECO:0000256" key="3">
    <source>
        <dbReference type="ARBA" id="ARBA00022619"/>
    </source>
</evidence>
<dbReference type="InterPro" id="IPR002125">
    <property type="entry name" value="CMP_dCMP_dom"/>
</dbReference>
<keyword evidence="8" id="KW-0511">Multifunctional enzyme</keyword>
<dbReference type="Pfam" id="PF00383">
    <property type="entry name" value="dCMP_cyt_deam_1"/>
    <property type="match status" value="1"/>
</dbReference>
<evidence type="ECO:0000256" key="4">
    <source>
        <dbReference type="ARBA" id="ARBA00022723"/>
    </source>
</evidence>
<evidence type="ECO:0000256" key="1">
    <source>
        <dbReference type="ARBA" id="ARBA00004882"/>
    </source>
</evidence>
<comment type="pathway">
    <text evidence="1">Cofactor biosynthesis; riboflavin biosynthesis; 5-amino-6-(D-ribitylamino)uracil from GTP: step 2/4.</text>
</comment>
<dbReference type="PROSITE" id="PS51747">
    <property type="entry name" value="CYT_DCMP_DEAMINASES_2"/>
    <property type="match status" value="1"/>
</dbReference>
<feature type="non-terminal residue" evidence="10">
    <location>
        <position position="261"/>
    </location>
</feature>
<reference evidence="10" key="1">
    <citation type="submission" date="2018-05" db="EMBL/GenBank/DDBJ databases">
        <authorList>
            <person name="Lanie J.A."/>
            <person name="Ng W.-L."/>
            <person name="Kazmierczak K.M."/>
            <person name="Andrzejewski T.M."/>
            <person name="Davidsen T.M."/>
            <person name="Wayne K.J."/>
            <person name="Tettelin H."/>
            <person name="Glass J.I."/>
            <person name="Rusch D."/>
            <person name="Podicherti R."/>
            <person name="Tsui H.-C.T."/>
            <person name="Winkler M.E."/>
        </authorList>
    </citation>
    <scope>NUCLEOTIDE SEQUENCE</scope>
</reference>
<keyword evidence="6" id="KW-0521">NADP</keyword>
<accession>A0A382XUG1</accession>
<keyword evidence="7" id="KW-0560">Oxidoreductase</keyword>
<dbReference type="InterPro" id="IPR002734">
    <property type="entry name" value="RibDG_C"/>
</dbReference>
<dbReference type="PANTHER" id="PTHR38011">
    <property type="entry name" value="DIHYDROFOLATE REDUCTASE FAMILY PROTEIN (AFU_ORTHOLOGUE AFUA_8G06820)"/>
    <property type="match status" value="1"/>
</dbReference>
<keyword evidence="3" id="KW-0686">Riboflavin biosynthesis</keyword>
<protein>
    <recommendedName>
        <fullName evidence="9">CMP/dCMP-type deaminase domain-containing protein</fullName>
    </recommendedName>
</protein>
<dbReference type="AlphaFoldDB" id="A0A382XUG1"/>
<dbReference type="GO" id="GO:0008835">
    <property type="term" value="F:diaminohydroxyphosphoribosylaminopyrimidine deaminase activity"/>
    <property type="evidence" value="ECO:0007669"/>
    <property type="project" value="InterPro"/>
</dbReference>
<dbReference type="SUPFAM" id="SSF53597">
    <property type="entry name" value="Dihydrofolate reductase-like"/>
    <property type="match status" value="1"/>
</dbReference>
<evidence type="ECO:0000313" key="10">
    <source>
        <dbReference type="EMBL" id="SVD74762.1"/>
    </source>
</evidence>
<dbReference type="Gene3D" id="3.40.430.10">
    <property type="entry name" value="Dihydrofolate Reductase, subunit A"/>
    <property type="match status" value="1"/>
</dbReference>
<dbReference type="SUPFAM" id="SSF53927">
    <property type="entry name" value="Cytidine deaminase-like"/>
    <property type="match status" value="1"/>
</dbReference>
<dbReference type="GO" id="GO:0008270">
    <property type="term" value="F:zinc ion binding"/>
    <property type="evidence" value="ECO:0007669"/>
    <property type="project" value="InterPro"/>
</dbReference>
<evidence type="ECO:0000256" key="6">
    <source>
        <dbReference type="ARBA" id="ARBA00022857"/>
    </source>
</evidence>
<feature type="domain" description="CMP/dCMP-type deaminase" evidence="9">
    <location>
        <begin position="1"/>
        <end position="120"/>
    </location>
</feature>
<dbReference type="InterPro" id="IPR024072">
    <property type="entry name" value="DHFR-like_dom_sf"/>
</dbReference>
<evidence type="ECO:0000259" key="9">
    <source>
        <dbReference type="PROSITE" id="PS51747"/>
    </source>
</evidence>
<dbReference type="InterPro" id="IPR004794">
    <property type="entry name" value="Eubact_RibD"/>
</dbReference>
<dbReference type="EMBL" id="UINC01170625">
    <property type="protein sequence ID" value="SVD74762.1"/>
    <property type="molecule type" value="Genomic_DNA"/>
</dbReference>
<dbReference type="Pfam" id="PF01872">
    <property type="entry name" value="RibD_C"/>
    <property type="match status" value="1"/>
</dbReference>
<evidence type="ECO:0000256" key="8">
    <source>
        <dbReference type="ARBA" id="ARBA00023268"/>
    </source>
</evidence>
<evidence type="ECO:0000256" key="5">
    <source>
        <dbReference type="ARBA" id="ARBA00022833"/>
    </source>
</evidence>
<keyword evidence="4" id="KW-0479">Metal-binding</keyword>
<gene>
    <name evidence="10" type="ORF">METZ01_LOCUS427616</name>
</gene>
<organism evidence="10">
    <name type="scientific">marine metagenome</name>
    <dbReference type="NCBI Taxonomy" id="408172"/>
    <lineage>
        <taxon>unclassified sequences</taxon>
        <taxon>metagenomes</taxon>
        <taxon>ecological metagenomes</taxon>
    </lineage>
</organism>
<evidence type="ECO:0000256" key="2">
    <source>
        <dbReference type="ARBA" id="ARBA00004910"/>
    </source>
</evidence>
<dbReference type="InterPro" id="IPR016193">
    <property type="entry name" value="Cytidine_deaminase-like"/>
</dbReference>
<dbReference type="PANTHER" id="PTHR38011:SF7">
    <property type="entry name" value="2,5-DIAMINO-6-RIBOSYLAMINO-4(3H)-PYRIMIDINONE 5'-PHOSPHATE REDUCTASE"/>
    <property type="match status" value="1"/>
</dbReference>
<dbReference type="CDD" id="cd01284">
    <property type="entry name" value="Riboflavin_deaminase-reductase"/>
    <property type="match status" value="1"/>
</dbReference>
<evidence type="ECO:0000256" key="7">
    <source>
        <dbReference type="ARBA" id="ARBA00023002"/>
    </source>
</evidence>
<dbReference type="GO" id="GO:0009231">
    <property type="term" value="P:riboflavin biosynthetic process"/>
    <property type="evidence" value="ECO:0007669"/>
    <property type="project" value="UniProtKB-UniPathway"/>
</dbReference>
<dbReference type="PROSITE" id="PS00903">
    <property type="entry name" value="CYT_DCMP_DEAMINASES_1"/>
    <property type="match status" value="1"/>
</dbReference>
<keyword evidence="5" id="KW-0862">Zinc</keyword>
<proteinExistence type="predicted"/>
<sequence>MQYMQRAIELARNTLGSTSPNPAVGAVIVNDGAVVGEGWTQPVGGPHAEVIALERAGEAARGATIYTTLEPCCHFGRTPPCTTALMKAGIAEVRTAILDPDPRVNGGGIAQMENAGIKVSLGLCAEDATEVVESYIHRITTGRPFLIAKFAMSMDGKIATSSGESRWISGDAARQHVHTLRRSTDAVIVGVGTALADDPQLTARDKNNQPLPRQPLRVVVDSSGRVAPDSKLFSGPGKVLIVTADVDDVTEASLLGVGAEV</sequence>
<dbReference type="InterPro" id="IPR016192">
    <property type="entry name" value="APOBEC/CMP_deaminase_Zn-bd"/>
</dbReference>
<dbReference type="NCBIfam" id="TIGR00326">
    <property type="entry name" value="eubact_ribD"/>
    <property type="match status" value="1"/>
</dbReference>
<dbReference type="GO" id="GO:0008703">
    <property type="term" value="F:5-amino-6-(5-phosphoribosylamino)uracil reductase activity"/>
    <property type="evidence" value="ECO:0007669"/>
    <property type="project" value="InterPro"/>
</dbReference>
<name>A0A382XUG1_9ZZZZ</name>
<dbReference type="UniPathway" id="UPA00275">
    <property type="reaction ID" value="UER00401"/>
</dbReference>
<comment type="pathway">
    <text evidence="2">Cofactor biosynthesis; riboflavin biosynthesis; 5-amino-6-(D-ribitylamino)uracil from GTP: step 3/4.</text>
</comment>
<dbReference type="Gene3D" id="3.40.140.10">
    <property type="entry name" value="Cytidine Deaminase, domain 2"/>
    <property type="match status" value="1"/>
</dbReference>